<dbReference type="OrthoDB" id="1654690at2"/>
<dbReference type="eggNOG" id="ENOG50338PG">
    <property type="taxonomic scope" value="Bacteria"/>
</dbReference>
<dbReference type="RefSeq" id="WP_016182602.1">
    <property type="nucleotide sequence ID" value="NZ_JXKI01000039.1"/>
</dbReference>
<evidence type="ECO:0000256" key="1">
    <source>
        <dbReference type="SAM" id="Phobius"/>
    </source>
</evidence>
<accession>S1N696</accession>
<feature type="transmembrane region" description="Helical" evidence="1">
    <location>
        <begin position="12"/>
        <end position="39"/>
    </location>
</feature>
<keyword evidence="3" id="KW-1185">Reference proteome</keyword>
<evidence type="ECO:0008006" key="4">
    <source>
        <dbReference type="Google" id="ProtNLM"/>
    </source>
</evidence>
<keyword evidence="1" id="KW-0812">Transmembrane</keyword>
<proteinExistence type="predicted"/>
<organism evidence="2 3">
    <name type="scientific">Enterococcus columbae DSM 7374 = ATCC 51263</name>
    <dbReference type="NCBI Taxonomy" id="1121865"/>
    <lineage>
        <taxon>Bacteria</taxon>
        <taxon>Bacillati</taxon>
        <taxon>Bacillota</taxon>
        <taxon>Bacilli</taxon>
        <taxon>Lactobacillales</taxon>
        <taxon>Enterococcaceae</taxon>
        <taxon>Enterococcus</taxon>
    </lineage>
</organism>
<dbReference type="AlphaFoldDB" id="S1N696"/>
<feature type="transmembrane region" description="Helical" evidence="1">
    <location>
        <begin position="86"/>
        <end position="106"/>
    </location>
</feature>
<name>S1N696_9ENTE</name>
<comment type="caution">
    <text evidence="2">The sequence shown here is derived from an EMBL/GenBank/DDBJ whole genome shotgun (WGS) entry which is preliminary data.</text>
</comment>
<gene>
    <name evidence="2" type="ORF">I568_01036</name>
</gene>
<dbReference type="Proteomes" id="UP000014113">
    <property type="component" value="Unassembled WGS sequence"/>
</dbReference>
<feature type="transmembrane region" description="Helical" evidence="1">
    <location>
        <begin position="60"/>
        <end position="80"/>
    </location>
</feature>
<reference evidence="2 3" key="1">
    <citation type="submission" date="2013-03" db="EMBL/GenBank/DDBJ databases">
        <title>The Genome Sequence of Enterococcus columbae ATCC_51263 (PacBio/Illumina hybrid assembly).</title>
        <authorList>
            <consortium name="The Broad Institute Genomics Platform"/>
            <consortium name="The Broad Institute Genome Sequencing Center for Infectious Disease"/>
            <person name="Earl A."/>
            <person name="Russ C."/>
            <person name="Gilmore M."/>
            <person name="Surin D."/>
            <person name="Walker B."/>
            <person name="Young S."/>
            <person name="Zeng Q."/>
            <person name="Gargeya S."/>
            <person name="Fitzgerald M."/>
            <person name="Haas B."/>
            <person name="Abouelleil A."/>
            <person name="Allen A.W."/>
            <person name="Alvarado L."/>
            <person name="Arachchi H.M."/>
            <person name="Berlin A.M."/>
            <person name="Chapman S.B."/>
            <person name="Gainer-Dewar J."/>
            <person name="Goldberg J."/>
            <person name="Griggs A."/>
            <person name="Gujja S."/>
            <person name="Hansen M."/>
            <person name="Howarth C."/>
            <person name="Imamovic A."/>
            <person name="Ireland A."/>
            <person name="Larimer J."/>
            <person name="McCowan C."/>
            <person name="Murphy C."/>
            <person name="Pearson M."/>
            <person name="Poon T.W."/>
            <person name="Priest M."/>
            <person name="Roberts A."/>
            <person name="Saif S."/>
            <person name="Shea T."/>
            <person name="Sisk P."/>
            <person name="Sykes S."/>
            <person name="Wortman J."/>
            <person name="Nusbaum C."/>
            <person name="Birren B."/>
        </authorList>
    </citation>
    <scope>NUCLEOTIDE SEQUENCE [LARGE SCALE GENOMIC DNA]</scope>
    <source>
        <strain evidence="2 3">ATCC 51263</strain>
    </source>
</reference>
<evidence type="ECO:0000313" key="3">
    <source>
        <dbReference type="Proteomes" id="UP000014113"/>
    </source>
</evidence>
<evidence type="ECO:0000313" key="2">
    <source>
        <dbReference type="EMBL" id="EOW84540.1"/>
    </source>
</evidence>
<protein>
    <recommendedName>
        <fullName evidence="4">DUF3796 domain-containing protein</fullName>
    </recommendedName>
</protein>
<keyword evidence="1" id="KW-0472">Membrane</keyword>
<sequence>MKRNKLVYSSLGFLSLFGFIGFLSSNKFFFAFFAFAIYFKYLFIKPDEMMEKYMNKSAAYAFHFGCLSLLPITGICYFILEKSIVNSLVVAFAVNWMISIVVYSLLTSYYELREIKEIDND</sequence>
<dbReference type="EMBL" id="ASWJ01000004">
    <property type="protein sequence ID" value="EOW84540.1"/>
    <property type="molecule type" value="Genomic_DNA"/>
</dbReference>
<keyword evidence="1" id="KW-1133">Transmembrane helix</keyword>
<dbReference type="STRING" id="1121865.OMW_00438"/>